<sequence length="265" mass="27167">MTCAASTTPPPPAVAAAPTVADHVLPPAKPPVTPAKRPAVQVVYPDHVAPFKPVATVVDNRIPSVLLAAYQHAAGRVPACHLRWQVLAGIGKVESNHARGGQVDPRGTVTEPIFGPSLTDGTRAVGPMQFLPSTWSTWGVDANGDGVADPQNVWDATASAADYLCADRRDLSLNGDLVNAILSYNHDGAYLADVFQWITTYSGGVAAIPAVAAPPPTAPVTTTSTPPPTTTTTTPPATTTTTPPNLVGAVVGGLLTDVGSLLGKK</sequence>
<dbReference type="InterPro" id="IPR031304">
    <property type="entry name" value="SLT_2"/>
</dbReference>
<feature type="compositionally biased region" description="Low complexity" evidence="1">
    <location>
        <begin position="219"/>
        <end position="244"/>
    </location>
</feature>
<dbReference type="InterPro" id="IPR043426">
    <property type="entry name" value="MltB-like"/>
</dbReference>
<dbReference type="Gene3D" id="1.10.530.10">
    <property type="match status" value="1"/>
</dbReference>
<organism evidence="3 4">
    <name type="scientific">Kutzneria buriramensis</name>
    <dbReference type="NCBI Taxonomy" id="1045776"/>
    <lineage>
        <taxon>Bacteria</taxon>
        <taxon>Bacillati</taxon>
        <taxon>Actinomycetota</taxon>
        <taxon>Actinomycetes</taxon>
        <taxon>Pseudonocardiales</taxon>
        <taxon>Pseudonocardiaceae</taxon>
        <taxon>Kutzneria</taxon>
    </lineage>
</organism>
<proteinExistence type="predicted"/>
<dbReference type="InterPro" id="IPR023346">
    <property type="entry name" value="Lysozyme-like_dom_sf"/>
</dbReference>
<dbReference type="Proteomes" id="UP000256269">
    <property type="component" value="Unassembled WGS sequence"/>
</dbReference>
<evidence type="ECO:0000313" key="4">
    <source>
        <dbReference type="Proteomes" id="UP000256269"/>
    </source>
</evidence>
<dbReference type="CDD" id="cd13399">
    <property type="entry name" value="Slt35-like"/>
    <property type="match status" value="1"/>
</dbReference>
<evidence type="ECO:0000256" key="1">
    <source>
        <dbReference type="SAM" id="MobiDB-lite"/>
    </source>
</evidence>
<protein>
    <submittedName>
        <fullName evidence="3">Transglycosylase protein with SLT domain</fullName>
    </submittedName>
</protein>
<dbReference type="PANTHER" id="PTHR30163">
    <property type="entry name" value="MEMBRANE-BOUND LYTIC MUREIN TRANSGLYCOSYLASE B"/>
    <property type="match status" value="1"/>
</dbReference>
<keyword evidence="4" id="KW-1185">Reference proteome</keyword>
<gene>
    <name evidence="3" type="ORF">BCF44_11223</name>
</gene>
<dbReference type="PANTHER" id="PTHR30163:SF8">
    <property type="entry name" value="LYTIC MUREIN TRANSGLYCOSYLASE"/>
    <property type="match status" value="1"/>
</dbReference>
<dbReference type="GO" id="GO:0009253">
    <property type="term" value="P:peptidoglycan catabolic process"/>
    <property type="evidence" value="ECO:0007669"/>
    <property type="project" value="TreeGrafter"/>
</dbReference>
<evidence type="ECO:0000259" key="2">
    <source>
        <dbReference type="Pfam" id="PF13406"/>
    </source>
</evidence>
<comment type="caution">
    <text evidence="3">The sequence shown here is derived from an EMBL/GenBank/DDBJ whole genome shotgun (WGS) entry which is preliminary data.</text>
</comment>
<dbReference type="SUPFAM" id="SSF53955">
    <property type="entry name" value="Lysozyme-like"/>
    <property type="match status" value="1"/>
</dbReference>
<accession>A0A3E0HAC0</accession>
<dbReference type="GO" id="GO:0008933">
    <property type="term" value="F:peptidoglycan lytic transglycosylase activity"/>
    <property type="evidence" value="ECO:0007669"/>
    <property type="project" value="TreeGrafter"/>
</dbReference>
<evidence type="ECO:0000313" key="3">
    <source>
        <dbReference type="EMBL" id="REH40942.1"/>
    </source>
</evidence>
<dbReference type="EMBL" id="QUNO01000012">
    <property type="protein sequence ID" value="REH40942.1"/>
    <property type="molecule type" value="Genomic_DNA"/>
</dbReference>
<feature type="region of interest" description="Disordered" evidence="1">
    <location>
        <begin position="214"/>
        <end position="245"/>
    </location>
</feature>
<name>A0A3E0HAC0_9PSEU</name>
<dbReference type="Pfam" id="PF13406">
    <property type="entry name" value="SLT_2"/>
    <property type="match status" value="1"/>
</dbReference>
<reference evidence="3 4" key="1">
    <citation type="submission" date="2018-08" db="EMBL/GenBank/DDBJ databases">
        <title>Genomic Encyclopedia of Archaeal and Bacterial Type Strains, Phase II (KMG-II): from individual species to whole genera.</title>
        <authorList>
            <person name="Goeker M."/>
        </authorList>
    </citation>
    <scope>NUCLEOTIDE SEQUENCE [LARGE SCALE GENOMIC DNA]</scope>
    <source>
        <strain evidence="3 4">DSM 45791</strain>
    </source>
</reference>
<feature type="domain" description="Transglycosylase SLT" evidence="2">
    <location>
        <begin position="124"/>
        <end position="165"/>
    </location>
</feature>
<dbReference type="AlphaFoldDB" id="A0A3E0HAC0"/>